<keyword evidence="5" id="KW-0449">Lipoprotein</keyword>
<evidence type="ECO:0000313" key="7">
    <source>
        <dbReference type="EMBL" id="TDK26115.1"/>
    </source>
</evidence>
<dbReference type="GO" id="GO:0043165">
    <property type="term" value="P:Gram-negative-bacterium-type cell outer membrane assembly"/>
    <property type="evidence" value="ECO:0007669"/>
    <property type="project" value="UniProtKB-UniRule"/>
</dbReference>
<dbReference type="OrthoDB" id="7349153at2"/>
<comment type="caution">
    <text evidence="7">The sequence shown here is derived from an EMBL/GenBank/DDBJ whole genome shotgun (WGS) entry which is preliminary data.</text>
</comment>
<dbReference type="AlphaFoldDB" id="A0A4R5TY44"/>
<dbReference type="PANTHER" id="PTHR38098:SF1">
    <property type="entry name" value="LPS-ASSEMBLY LIPOPROTEIN LPTE"/>
    <property type="match status" value="1"/>
</dbReference>
<proteinExistence type="inferred from homology"/>
<dbReference type="InterPro" id="IPR007485">
    <property type="entry name" value="LPS_assembly_LptE"/>
</dbReference>
<evidence type="ECO:0000256" key="1">
    <source>
        <dbReference type="ARBA" id="ARBA00022729"/>
    </source>
</evidence>
<accession>A0A4R5TY44</accession>
<keyword evidence="2 6" id="KW-0472">Membrane</keyword>
<reference evidence="7 8" key="1">
    <citation type="submission" date="2019-03" db="EMBL/GenBank/DDBJ databases">
        <title>Luteimonas zhaokaii sp.nov., isolated from the rectal contents of Plateau pika in Yushu, Qinghai Province, China.</title>
        <authorList>
            <person name="Zhang G."/>
        </authorList>
    </citation>
    <scope>NUCLEOTIDE SEQUENCE [LARGE SCALE GENOMIC DNA]</scope>
    <source>
        <strain evidence="7 8">B9</strain>
    </source>
</reference>
<protein>
    <recommendedName>
        <fullName evidence="6">LPS-assembly lipoprotein LptE</fullName>
    </recommendedName>
</protein>
<comment type="subunit">
    <text evidence="6">Component of the lipopolysaccharide transport and assembly complex. Interacts with LptD.</text>
</comment>
<dbReference type="Proteomes" id="UP000294796">
    <property type="component" value="Unassembled WGS sequence"/>
</dbReference>
<dbReference type="GO" id="GO:0001530">
    <property type="term" value="F:lipopolysaccharide binding"/>
    <property type="evidence" value="ECO:0007669"/>
    <property type="project" value="TreeGrafter"/>
</dbReference>
<keyword evidence="4 6" id="KW-0998">Cell outer membrane</keyword>
<dbReference type="Gene3D" id="3.30.160.150">
    <property type="entry name" value="Lipoprotein like domain"/>
    <property type="match status" value="1"/>
</dbReference>
<dbReference type="GO" id="GO:0015920">
    <property type="term" value="P:lipopolysaccharide transport"/>
    <property type="evidence" value="ECO:0007669"/>
    <property type="project" value="TreeGrafter"/>
</dbReference>
<dbReference type="GO" id="GO:0009279">
    <property type="term" value="C:cell outer membrane"/>
    <property type="evidence" value="ECO:0007669"/>
    <property type="project" value="UniProtKB-UniRule"/>
</dbReference>
<dbReference type="HAMAP" id="MF_01186">
    <property type="entry name" value="LPS_assembly_LptE"/>
    <property type="match status" value="1"/>
</dbReference>
<evidence type="ECO:0000256" key="2">
    <source>
        <dbReference type="ARBA" id="ARBA00023136"/>
    </source>
</evidence>
<sequence length="188" mass="20608">MPGRVPLARPRALGQTSPMKRLPTAFVAACLLLLSACGFQLRDALVLPTGLEEVRVTATDPYSPLAQSLERALVQAGADVVGADDRRRVASLNVLSERWADRPLSIDQFARAQEFTMQYAVVFSLTDANGDVLVPQQVVEMGRDYIAPPQDATGTATERELLTREMQREMTASILRRIDAASRDVRSP</sequence>
<dbReference type="Pfam" id="PF04390">
    <property type="entry name" value="LptE"/>
    <property type="match status" value="1"/>
</dbReference>
<evidence type="ECO:0000256" key="4">
    <source>
        <dbReference type="ARBA" id="ARBA00023237"/>
    </source>
</evidence>
<dbReference type="PANTHER" id="PTHR38098">
    <property type="entry name" value="LPS-ASSEMBLY LIPOPROTEIN LPTE"/>
    <property type="match status" value="1"/>
</dbReference>
<gene>
    <name evidence="6" type="primary">lptE</name>
    <name evidence="7" type="ORF">E2F46_05830</name>
</gene>
<keyword evidence="8" id="KW-1185">Reference proteome</keyword>
<evidence type="ECO:0000256" key="3">
    <source>
        <dbReference type="ARBA" id="ARBA00023139"/>
    </source>
</evidence>
<dbReference type="GO" id="GO:1990351">
    <property type="term" value="C:transporter complex"/>
    <property type="evidence" value="ECO:0007669"/>
    <property type="project" value="TreeGrafter"/>
</dbReference>
<evidence type="ECO:0000256" key="5">
    <source>
        <dbReference type="ARBA" id="ARBA00023288"/>
    </source>
</evidence>
<dbReference type="EMBL" id="SMTF01000003">
    <property type="protein sequence ID" value="TDK26115.1"/>
    <property type="molecule type" value="Genomic_DNA"/>
</dbReference>
<keyword evidence="1" id="KW-0732">Signal</keyword>
<comment type="similarity">
    <text evidence="6">Belongs to the LptE lipoprotein family.</text>
</comment>
<evidence type="ECO:0000313" key="8">
    <source>
        <dbReference type="Proteomes" id="UP000294796"/>
    </source>
</evidence>
<evidence type="ECO:0000256" key="6">
    <source>
        <dbReference type="HAMAP-Rule" id="MF_01186"/>
    </source>
</evidence>
<organism evidence="7 8">
    <name type="scientific">Luteimonas aestuarii</name>
    <dbReference type="NCBI Taxonomy" id="453837"/>
    <lineage>
        <taxon>Bacteria</taxon>
        <taxon>Pseudomonadati</taxon>
        <taxon>Pseudomonadota</taxon>
        <taxon>Gammaproteobacteria</taxon>
        <taxon>Lysobacterales</taxon>
        <taxon>Lysobacteraceae</taxon>
        <taxon>Luteimonas</taxon>
    </lineage>
</organism>
<comment type="function">
    <text evidence="6">Together with LptD, is involved in the assembly of lipopolysaccharide (LPS) at the surface of the outer membrane. Required for the proper assembly of LptD. Binds LPS and may serve as the LPS recognition site at the outer membrane.</text>
</comment>
<keyword evidence="3" id="KW-0564">Palmitate</keyword>
<name>A0A4R5TY44_9GAMM</name>